<dbReference type="Proteomes" id="UP000807353">
    <property type="component" value="Unassembled WGS sequence"/>
</dbReference>
<dbReference type="SUPFAM" id="SSF52047">
    <property type="entry name" value="RNI-like"/>
    <property type="match status" value="1"/>
</dbReference>
<keyword evidence="3" id="KW-1185">Reference proteome</keyword>
<feature type="region of interest" description="Disordered" evidence="1">
    <location>
        <begin position="314"/>
        <end position="334"/>
    </location>
</feature>
<evidence type="ECO:0000256" key="1">
    <source>
        <dbReference type="SAM" id="MobiDB-lite"/>
    </source>
</evidence>
<accession>A0A9P5Y6Y1</accession>
<feature type="region of interest" description="Disordered" evidence="1">
    <location>
        <begin position="692"/>
        <end position="738"/>
    </location>
</feature>
<protein>
    <submittedName>
        <fullName evidence="2">Uncharacterized protein</fullName>
    </submittedName>
</protein>
<reference evidence="2" key="1">
    <citation type="submission" date="2020-11" db="EMBL/GenBank/DDBJ databases">
        <authorList>
            <consortium name="DOE Joint Genome Institute"/>
            <person name="Ahrendt S."/>
            <person name="Riley R."/>
            <person name="Andreopoulos W."/>
            <person name="Labutti K."/>
            <person name="Pangilinan J."/>
            <person name="Ruiz-Duenas F.J."/>
            <person name="Barrasa J.M."/>
            <person name="Sanchez-Garcia M."/>
            <person name="Camarero S."/>
            <person name="Miyauchi S."/>
            <person name="Serrano A."/>
            <person name="Linde D."/>
            <person name="Babiker R."/>
            <person name="Drula E."/>
            <person name="Ayuso-Fernandez I."/>
            <person name="Pacheco R."/>
            <person name="Padilla G."/>
            <person name="Ferreira P."/>
            <person name="Barriuso J."/>
            <person name="Kellner H."/>
            <person name="Castanera R."/>
            <person name="Alfaro M."/>
            <person name="Ramirez L."/>
            <person name="Pisabarro A.G."/>
            <person name="Kuo A."/>
            <person name="Tritt A."/>
            <person name="Lipzen A."/>
            <person name="He G."/>
            <person name="Yan M."/>
            <person name="Ng V."/>
            <person name="Cullen D."/>
            <person name="Martin F."/>
            <person name="Rosso M.-N."/>
            <person name="Henrissat B."/>
            <person name="Hibbett D."/>
            <person name="Martinez A.T."/>
            <person name="Grigoriev I.V."/>
        </authorList>
    </citation>
    <scope>NUCLEOTIDE SEQUENCE</scope>
    <source>
        <strain evidence="2">CBS 247.69</strain>
    </source>
</reference>
<dbReference type="InterPro" id="IPR032675">
    <property type="entry name" value="LRR_dom_sf"/>
</dbReference>
<sequence>MANARTTRIPSLSWLCVRWLSEFPDEIYHIPFRLRVPESVSDSDHRISLAKDIADAVHDGLGDDYNRIDPRLWATLVQIYDNLPSHLANFSISLGDPHIPLLQRIPATPRFALLTLLDLPACAYLTDDSITELTPLHSLVALDVSATSLSSYAVTVLSRTLQWSGNQLSRGLWGLRILRLRDCVAIENSVYPPLARFPLLSVIDLRGTKCTPTPSILHTFRPADTTQLSLYHPAPLYTALQALSSPNPLYASPHVFALHINSLYNEPPPALLPQPTVAPQDTFVVTPCPKSHYSIMLGHSEALRRCAESAEELSHREENKKTRNPQYNTGHHLIGPRTREATSYFTDYDVGRRSLLHKDEALNSPSPISRSTYLSHPPKHKHKASQHPTTSILLTLNPVLSNTQPAQKDPTSLALSSWIGNPHIPLCTRKPLKVSPIPQSPLSGSGSSISLLQRPLISPSTAAFYSAISTNPRASHHAKLYGRASSRGYSAEKYYSETHQYRQGEHDATLMLYRPPPPWNGLSLKAITSRSTYGKRADVLADGGILRLRHVESISAKKNRKRIEVVGEKEGGMQAAHLALQESAKRYNGVSVSAGRRGWCGDNAIGATFTRSDNTDTGTTVKLGKNPFRRHTAVGIDEIVRQTTRPLKPISAVKIPFLPKSVIEEDAKRRKTVLNMKTSNSNAAIETVNKLRVTRAPSRDEKGAGQNVTVRTQNRSKATATPSKGTGTSHNWSKWGFK</sequence>
<proteinExistence type="predicted"/>
<dbReference type="Gene3D" id="3.80.10.10">
    <property type="entry name" value="Ribonuclease Inhibitor"/>
    <property type="match status" value="1"/>
</dbReference>
<feature type="compositionally biased region" description="Polar residues" evidence="1">
    <location>
        <begin position="706"/>
        <end position="732"/>
    </location>
</feature>
<organism evidence="2 3">
    <name type="scientific">Collybia nuda</name>
    <dbReference type="NCBI Taxonomy" id="64659"/>
    <lineage>
        <taxon>Eukaryota</taxon>
        <taxon>Fungi</taxon>
        <taxon>Dikarya</taxon>
        <taxon>Basidiomycota</taxon>
        <taxon>Agaricomycotina</taxon>
        <taxon>Agaricomycetes</taxon>
        <taxon>Agaricomycetidae</taxon>
        <taxon>Agaricales</taxon>
        <taxon>Tricholomatineae</taxon>
        <taxon>Clitocybaceae</taxon>
        <taxon>Collybia</taxon>
    </lineage>
</organism>
<feature type="compositionally biased region" description="Polar residues" evidence="1">
    <location>
        <begin position="363"/>
        <end position="374"/>
    </location>
</feature>
<dbReference type="EMBL" id="MU150252">
    <property type="protein sequence ID" value="KAF9464687.1"/>
    <property type="molecule type" value="Genomic_DNA"/>
</dbReference>
<dbReference type="AlphaFoldDB" id="A0A9P5Y6Y1"/>
<evidence type="ECO:0000313" key="2">
    <source>
        <dbReference type="EMBL" id="KAF9464687.1"/>
    </source>
</evidence>
<evidence type="ECO:0000313" key="3">
    <source>
        <dbReference type="Proteomes" id="UP000807353"/>
    </source>
</evidence>
<feature type="region of interest" description="Disordered" evidence="1">
    <location>
        <begin position="362"/>
        <end position="388"/>
    </location>
</feature>
<gene>
    <name evidence="2" type="ORF">BDZ94DRAFT_1296968</name>
</gene>
<name>A0A9P5Y6Y1_9AGAR</name>
<comment type="caution">
    <text evidence="2">The sequence shown here is derived from an EMBL/GenBank/DDBJ whole genome shotgun (WGS) entry which is preliminary data.</text>
</comment>
<dbReference type="OrthoDB" id="3215314at2759"/>